<dbReference type="Pfam" id="PF00144">
    <property type="entry name" value="Beta-lactamase"/>
    <property type="match status" value="1"/>
</dbReference>
<dbReference type="AlphaFoldDB" id="A0A381VKH9"/>
<feature type="domain" description="Beta-lactamase-related" evidence="1">
    <location>
        <begin position="33"/>
        <end position="387"/>
    </location>
</feature>
<dbReference type="Gene3D" id="3.40.710.10">
    <property type="entry name" value="DD-peptidase/beta-lactamase superfamily"/>
    <property type="match status" value="1"/>
</dbReference>
<dbReference type="PANTHER" id="PTHR43319">
    <property type="entry name" value="BETA-LACTAMASE-RELATED"/>
    <property type="match status" value="1"/>
</dbReference>
<dbReference type="InterPro" id="IPR012338">
    <property type="entry name" value="Beta-lactam/transpept-like"/>
</dbReference>
<proteinExistence type="predicted"/>
<dbReference type="InterPro" id="IPR052907">
    <property type="entry name" value="Beta-lactamase/esterase"/>
</dbReference>
<evidence type="ECO:0000259" key="1">
    <source>
        <dbReference type="Pfam" id="PF00144"/>
    </source>
</evidence>
<dbReference type="PANTHER" id="PTHR43319:SF3">
    <property type="entry name" value="BETA-LACTAMASE-RELATED DOMAIN-CONTAINING PROTEIN"/>
    <property type="match status" value="1"/>
</dbReference>
<evidence type="ECO:0000313" key="2">
    <source>
        <dbReference type="EMBL" id="SVA40268.1"/>
    </source>
</evidence>
<reference evidence="2" key="1">
    <citation type="submission" date="2018-05" db="EMBL/GenBank/DDBJ databases">
        <authorList>
            <person name="Lanie J.A."/>
            <person name="Ng W.-L."/>
            <person name="Kazmierczak K.M."/>
            <person name="Andrzejewski T.M."/>
            <person name="Davidsen T.M."/>
            <person name="Wayne K.J."/>
            <person name="Tettelin H."/>
            <person name="Glass J.I."/>
            <person name="Rusch D."/>
            <person name="Podicherti R."/>
            <person name="Tsui H.-C.T."/>
            <person name="Winkler M.E."/>
        </authorList>
    </citation>
    <scope>NUCLEOTIDE SEQUENCE</scope>
</reference>
<name>A0A381VKH9_9ZZZZ</name>
<organism evidence="2">
    <name type="scientific">marine metagenome</name>
    <dbReference type="NCBI Taxonomy" id="408172"/>
    <lineage>
        <taxon>unclassified sequences</taxon>
        <taxon>metagenomes</taxon>
        <taxon>ecological metagenomes</taxon>
    </lineage>
</organism>
<protein>
    <recommendedName>
        <fullName evidence="1">Beta-lactamase-related domain-containing protein</fullName>
    </recommendedName>
</protein>
<dbReference type="SUPFAM" id="SSF56601">
    <property type="entry name" value="beta-lactamase/transpeptidase-like"/>
    <property type="match status" value="1"/>
</dbReference>
<gene>
    <name evidence="2" type="ORF">METZ01_LOCUS93122</name>
</gene>
<sequence length="417" mass="45326">MIELNEEVKTSDGPISLHGFYDLRFESVMKEFTQNFSERGEVGAGVAITLEGEIVVDLWGGIADAESRKPWARETMPVVWSSTKGATSICLHTLAYRGLLNLDAPVSEYWPEYGVGNKAATTVKMFLNHTAGLPAIKEPVPANAYYDWPLIIKILEDAELWWEPGTEQGYHGLTKGFLCGEIVRRVTGKTIGEFLKSEFSEPLGLEFFMGLQDGQMEDVATMIFPEQTEPAADFFLSVDAKPDGIQAKLFNNDGGHMEEFQTPIALKSEIPAAGGLATARGLAGIYAPFACGGESNGNRFVDEDQLQRMASVSSACGLDKALLVPMRFSEGFTKAMDNRLGKPGNQDSILMSEDAFGCPGFGGSIGLADPGARMSFGYCMNNMGEGTALNTRGQSLLDSTYKSLGYRLNKFGRWCAS</sequence>
<accession>A0A381VKH9</accession>
<dbReference type="EMBL" id="UINC01008961">
    <property type="protein sequence ID" value="SVA40268.1"/>
    <property type="molecule type" value="Genomic_DNA"/>
</dbReference>
<dbReference type="InterPro" id="IPR001466">
    <property type="entry name" value="Beta-lactam-related"/>
</dbReference>